<proteinExistence type="predicted"/>
<dbReference type="AlphaFoldDB" id="A0AAV4VHK9"/>
<dbReference type="Proteomes" id="UP001054837">
    <property type="component" value="Unassembled WGS sequence"/>
</dbReference>
<name>A0AAV4VHK9_9ARAC</name>
<gene>
    <name evidence="1" type="ORF">CDAR_174041</name>
</gene>
<evidence type="ECO:0000313" key="1">
    <source>
        <dbReference type="EMBL" id="GIY69832.1"/>
    </source>
</evidence>
<organism evidence="1 2">
    <name type="scientific">Caerostris darwini</name>
    <dbReference type="NCBI Taxonomy" id="1538125"/>
    <lineage>
        <taxon>Eukaryota</taxon>
        <taxon>Metazoa</taxon>
        <taxon>Ecdysozoa</taxon>
        <taxon>Arthropoda</taxon>
        <taxon>Chelicerata</taxon>
        <taxon>Arachnida</taxon>
        <taxon>Araneae</taxon>
        <taxon>Araneomorphae</taxon>
        <taxon>Entelegynae</taxon>
        <taxon>Araneoidea</taxon>
        <taxon>Araneidae</taxon>
        <taxon>Caerostris</taxon>
    </lineage>
</organism>
<comment type="caution">
    <text evidence="1">The sequence shown here is derived from an EMBL/GenBank/DDBJ whole genome shotgun (WGS) entry which is preliminary data.</text>
</comment>
<evidence type="ECO:0000313" key="2">
    <source>
        <dbReference type="Proteomes" id="UP001054837"/>
    </source>
</evidence>
<protein>
    <submittedName>
        <fullName evidence="1">Uncharacterized protein</fullName>
    </submittedName>
</protein>
<dbReference type="EMBL" id="BPLQ01013114">
    <property type="protein sequence ID" value="GIY69832.1"/>
    <property type="molecule type" value="Genomic_DNA"/>
</dbReference>
<sequence length="103" mass="11292">MCSNVAIADRNLTVRALSTNTCNDRMKADDNSTHLSLVSTSFQRDPIPESKTGELFSGEPGFLGIGSSTGGLATQGNFLPCTRERAHRSCFLFFGWFSQELRI</sequence>
<accession>A0AAV4VHK9</accession>
<keyword evidence="2" id="KW-1185">Reference proteome</keyword>
<reference evidence="1 2" key="1">
    <citation type="submission" date="2021-06" db="EMBL/GenBank/DDBJ databases">
        <title>Caerostris darwini draft genome.</title>
        <authorList>
            <person name="Kono N."/>
            <person name="Arakawa K."/>
        </authorList>
    </citation>
    <scope>NUCLEOTIDE SEQUENCE [LARGE SCALE GENOMIC DNA]</scope>
</reference>